<comment type="caution">
    <text evidence="9">The sequence shown here is derived from an EMBL/GenBank/DDBJ whole genome shotgun (WGS) entry which is preliminary data.</text>
</comment>
<evidence type="ECO:0000256" key="1">
    <source>
        <dbReference type="ARBA" id="ARBA00004229"/>
    </source>
</evidence>
<proteinExistence type="inferred from homology"/>
<gene>
    <name evidence="9" type="ORF">CTEN210_08723</name>
</gene>
<evidence type="ECO:0000256" key="5">
    <source>
        <dbReference type="ARBA" id="ARBA00023186"/>
    </source>
</evidence>
<dbReference type="AlphaFoldDB" id="A0AAD3H6B8"/>
<dbReference type="Gene3D" id="2.40.30.60">
    <property type="entry name" value="RimM"/>
    <property type="match status" value="1"/>
</dbReference>
<feature type="coiled-coil region" evidence="6">
    <location>
        <begin position="74"/>
        <end position="111"/>
    </location>
</feature>
<keyword evidence="5" id="KW-0143">Chaperone</keyword>
<evidence type="ECO:0000313" key="10">
    <source>
        <dbReference type="Proteomes" id="UP001054902"/>
    </source>
</evidence>
<feature type="chain" id="PRO_5042129357" description="RimM N-terminal domain-containing protein" evidence="7">
    <location>
        <begin position="18"/>
        <end position="371"/>
    </location>
</feature>
<evidence type="ECO:0000256" key="2">
    <source>
        <dbReference type="ARBA" id="ARBA00022490"/>
    </source>
</evidence>
<keyword evidence="7" id="KW-0732">Signal</keyword>
<dbReference type="Gene3D" id="2.30.30.240">
    <property type="entry name" value="PRC-barrel domain"/>
    <property type="match status" value="1"/>
</dbReference>
<dbReference type="GO" id="GO:0009507">
    <property type="term" value="C:chloroplast"/>
    <property type="evidence" value="ECO:0007669"/>
    <property type="project" value="UniProtKB-SubCell"/>
</dbReference>
<evidence type="ECO:0000256" key="4">
    <source>
        <dbReference type="ARBA" id="ARBA00022552"/>
    </source>
</evidence>
<dbReference type="PANTHER" id="PTHR33692:SF1">
    <property type="entry name" value="RIBOSOME MATURATION FACTOR RIMM"/>
    <property type="match status" value="1"/>
</dbReference>
<dbReference type="GO" id="GO:0005840">
    <property type="term" value="C:ribosome"/>
    <property type="evidence" value="ECO:0007669"/>
    <property type="project" value="InterPro"/>
</dbReference>
<sequence length="371" mass="41872">MRLSLSVIYMISVSVRAFVIPTTINEPSIPSSSALFYDPFENPSTSTKRKKKKNKYGEFSKADKMQVDPFEALINESKEKNTEIKKEMAKKKNKKIELDEEEVERLKMEKRDRNKILFPDNKAIDPYDPTTYGYTELGTILGPHGVHGLLKIAAVTDFQERLCKPGIRHLKAQNRRSPREIRLLEGRHRLKNEYLVKFEGISDRNEAVKLRGSVLFARQEERPEDLGEDEYLVTDLVGLDVQLVTGYGEDDIEDEDVESDDGDVVDSSSMGGKFVGVIRGVVLAEEMCSIPGLGQDLLEVVLPRGKLGTPSWRDELVLIPLVPSIVPTVDIERSLVYIDPPGGLLDLTYVNEETVRIKGFLPEQSSYEGNR</sequence>
<keyword evidence="3" id="KW-0690">Ribosome biogenesis</keyword>
<evidence type="ECO:0000259" key="8">
    <source>
        <dbReference type="Pfam" id="PF01782"/>
    </source>
</evidence>
<feature type="domain" description="RimM N-terminal" evidence="8">
    <location>
        <begin position="137"/>
        <end position="220"/>
    </location>
</feature>
<evidence type="ECO:0000313" key="9">
    <source>
        <dbReference type="EMBL" id="GFH52247.1"/>
    </source>
</evidence>
<dbReference type="GO" id="GO:0043022">
    <property type="term" value="F:ribosome binding"/>
    <property type="evidence" value="ECO:0007669"/>
    <property type="project" value="InterPro"/>
</dbReference>
<keyword evidence="6" id="KW-0175">Coiled coil</keyword>
<keyword evidence="10" id="KW-1185">Reference proteome</keyword>
<evidence type="ECO:0000256" key="3">
    <source>
        <dbReference type="ARBA" id="ARBA00022517"/>
    </source>
</evidence>
<dbReference type="InterPro" id="IPR011961">
    <property type="entry name" value="RimM"/>
</dbReference>
<reference evidence="9 10" key="1">
    <citation type="journal article" date="2021" name="Sci. Rep.">
        <title>The genome of the diatom Chaetoceros tenuissimus carries an ancient integrated fragment of an extant virus.</title>
        <authorList>
            <person name="Hongo Y."/>
            <person name="Kimura K."/>
            <person name="Takaki Y."/>
            <person name="Yoshida Y."/>
            <person name="Baba S."/>
            <person name="Kobayashi G."/>
            <person name="Nagasaki K."/>
            <person name="Hano T."/>
            <person name="Tomaru Y."/>
        </authorList>
    </citation>
    <scope>NUCLEOTIDE SEQUENCE [LARGE SCALE GENOMIC DNA]</scope>
    <source>
        <strain evidence="9 10">NIES-3715</strain>
    </source>
</reference>
<dbReference type="InterPro" id="IPR002676">
    <property type="entry name" value="RimM_N"/>
</dbReference>
<dbReference type="InterPro" id="IPR036976">
    <property type="entry name" value="RimM_N_sf"/>
</dbReference>
<organism evidence="9 10">
    <name type="scientific">Chaetoceros tenuissimus</name>
    <dbReference type="NCBI Taxonomy" id="426638"/>
    <lineage>
        <taxon>Eukaryota</taxon>
        <taxon>Sar</taxon>
        <taxon>Stramenopiles</taxon>
        <taxon>Ochrophyta</taxon>
        <taxon>Bacillariophyta</taxon>
        <taxon>Coscinodiscophyceae</taxon>
        <taxon>Chaetocerotophycidae</taxon>
        <taxon>Chaetocerotales</taxon>
        <taxon>Chaetocerotaceae</taxon>
        <taxon>Chaetoceros</taxon>
    </lineage>
</organism>
<keyword evidence="2" id="KW-0963">Cytoplasm</keyword>
<dbReference type="NCBIfam" id="TIGR02273">
    <property type="entry name" value="16S_RimM"/>
    <property type="match status" value="1"/>
</dbReference>
<dbReference type="Pfam" id="PF01782">
    <property type="entry name" value="RimM"/>
    <property type="match status" value="1"/>
</dbReference>
<protein>
    <recommendedName>
        <fullName evidence="8">RimM N-terminal domain-containing protein</fullName>
    </recommendedName>
</protein>
<evidence type="ECO:0000256" key="6">
    <source>
        <dbReference type="SAM" id="Coils"/>
    </source>
</evidence>
<feature type="signal peptide" evidence="7">
    <location>
        <begin position="1"/>
        <end position="17"/>
    </location>
</feature>
<dbReference type="SUPFAM" id="SSF50447">
    <property type="entry name" value="Translation proteins"/>
    <property type="match status" value="1"/>
</dbReference>
<dbReference type="HAMAP" id="MF_00014">
    <property type="entry name" value="Ribosome_mat_RimM"/>
    <property type="match status" value="1"/>
</dbReference>
<comment type="subcellular location">
    <subcellularLocation>
        <location evidence="1">Plastid</location>
        <location evidence="1">Chloroplast</location>
    </subcellularLocation>
</comment>
<dbReference type="Proteomes" id="UP001054902">
    <property type="component" value="Unassembled WGS sequence"/>
</dbReference>
<evidence type="ECO:0000256" key="7">
    <source>
        <dbReference type="SAM" id="SignalP"/>
    </source>
</evidence>
<name>A0AAD3H6B8_9STRA</name>
<accession>A0AAD3H6B8</accession>
<dbReference type="EMBL" id="BLLK01000045">
    <property type="protein sequence ID" value="GFH52247.1"/>
    <property type="molecule type" value="Genomic_DNA"/>
</dbReference>
<dbReference type="PANTHER" id="PTHR33692">
    <property type="entry name" value="RIBOSOME MATURATION FACTOR RIMM"/>
    <property type="match status" value="1"/>
</dbReference>
<dbReference type="InterPro" id="IPR009000">
    <property type="entry name" value="Transl_B-barrel_sf"/>
</dbReference>
<dbReference type="GO" id="GO:0006364">
    <property type="term" value="P:rRNA processing"/>
    <property type="evidence" value="ECO:0007669"/>
    <property type="project" value="UniProtKB-KW"/>
</dbReference>
<keyword evidence="4" id="KW-0698">rRNA processing</keyword>